<name>A0ABP5BQ36_9PSEU</name>
<comment type="caution">
    <text evidence="1">The sequence shown here is derived from an EMBL/GenBank/DDBJ whole genome shotgun (WGS) entry which is preliminary data.</text>
</comment>
<accession>A0ABP5BQ36</accession>
<evidence type="ECO:0000313" key="1">
    <source>
        <dbReference type="EMBL" id="GAA1949578.1"/>
    </source>
</evidence>
<sequence length="87" mass="9007">MRGVGVTRRQVVDLPEVRPPVTALTAYAASYQHIPVTRATRLPADLLGPPVSTGRVAGVLSSIAAELDEFGILVNQGGTDGAGDAIR</sequence>
<proteinExistence type="predicted"/>
<evidence type="ECO:0000313" key="2">
    <source>
        <dbReference type="Proteomes" id="UP001501116"/>
    </source>
</evidence>
<dbReference type="EMBL" id="BAAANN010000005">
    <property type="protein sequence ID" value="GAA1949578.1"/>
    <property type="molecule type" value="Genomic_DNA"/>
</dbReference>
<protein>
    <submittedName>
        <fullName evidence="1">Uncharacterized protein</fullName>
    </submittedName>
</protein>
<keyword evidence="2" id="KW-1185">Reference proteome</keyword>
<reference evidence="2" key="1">
    <citation type="journal article" date="2019" name="Int. J. Syst. Evol. Microbiol.">
        <title>The Global Catalogue of Microorganisms (GCM) 10K type strain sequencing project: providing services to taxonomists for standard genome sequencing and annotation.</title>
        <authorList>
            <consortium name="The Broad Institute Genomics Platform"/>
            <consortium name="The Broad Institute Genome Sequencing Center for Infectious Disease"/>
            <person name="Wu L."/>
            <person name="Ma J."/>
        </authorList>
    </citation>
    <scope>NUCLEOTIDE SEQUENCE [LARGE SCALE GENOMIC DNA]</scope>
    <source>
        <strain evidence="2">JCM 14545</strain>
    </source>
</reference>
<dbReference type="Proteomes" id="UP001501116">
    <property type="component" value="Unassembled WGS sequence"/>
</dbReference>
<gene>
    <name evidence="1" type="ORF">GCM10009754_17770</name>
</gene>
<organism evidence="1 2">
    <name type="scientific">Amycolatopsis minnesotensis</name>
    <dbReference type="NCBI Taxonomy" id="337894"/>
    <lineage>
        <taxon>Bacteria</taxon>
        <taxon>Bacillati</taxon>
        <taxon>Actinomycetota</taxon>
        <taxon>Actinomycetes</taxon>
        <taxon>Pseudonocardiales</taxon>
        <taxon>Pseudonocardiaceae</taxon>
        <taxon>Amycolatopsis</taxon>
    </lineage>
</organism>